<name>A0A9P3LLR8_9APHY</name>
<reference evidence="1 2" key="1">
    <citation type="submission" date="2021-08" db="EMBL/GenBank/DDBJ databases">
        <title>Draft Genome Sequence of Phanerochaete sordida strain YK-624.</title>
        <authorList>
            <person name="Mori T."/>
            <person name="Dohra H."/>
            <person name="Suzuki T."/>
            <person name="Kawagishi H."/>
            <person name="Hirai H."/>
        </authorList>
    </citation>
    <scope>NUCLEOTIDE SEQUENCE [LARGE SCALE GENOMIC DNA]</scope>
    <source>
        <strain evidence="1 2">YK-624</strain>
    </source>
</reference>
<dbReference type="AlphaFoldDB" id="A0A9P3LLR8"/>
<dbReference type="Proteomes" id="UP000703269">
    <property type="component" value="Unassembled WGS sequence"/>
</dbReference>
<keyword evidence="2" id="KW-1185">Reference proteome</keyword>
<organism evidence="1 2">
    <name type="scientific">Phanerochaete sordida</name>
    <dbReference type="NCBI Taxonomy" id="48140"/>
    <lineage>
        <taxon>Eukaryota</taxon>
        <taxon>Fungi</taxon>
        <taxon>Dikarya</taxon>
        <taxon>Basidiomycota</taxon>
        <taxon>Agaricomycotina</taxon>
        <taxon>Agaricomycetes</taxon>
        <taxon>Polyporales</taxon>
        <taxon>Phanerochaetaceae</taxon>
        <taxon>Phanerochaete</taxon>
    </lineage>
</organism>
<proteinExistence type="predicted"/>
<dbReference type="EMBL" id="BPQB01000091">
    <property type="protein sequence ID" value="GJE98592.1"/>
    <property type="molecule type" value="Genomic_DNA"/>
</dbReference>
<sequence length="133" mass="15183">MATAEEKLRAIIGAVPLGNACGTRISHLFQGYGEPVLDCAKASATVPRLERLALEWVYPCITWELSAATTAMQILVEHVSFEWADELWGKRARIERFEEHRKRTFKFSIHAVEVRAVLNKRKNCGLKPWCETR</sequence>
<evidence type="ECO:0000313" key="1">
    <source>
        <dbReference type="EMBL" id="GJE98592.1"/>
    </source>
</evidence>
<protein>
    <submittedName>
        <fullName evidence="1">Uncharacterized protein</fullName>
    </submittedName>
</protein>
<evidence type="ECO:0000313" key="2">
    <source>
        <dbReference type="Proteomes" id="UP000703269"/>
    </source>
</evidence>
<gene>
    <name evidence="1" type="ORF">PsYK624_148260</name>
</gene>
<accession>A0A9P3LLR8</accession>
<comment type="caution">
    <text evidence="1">The sequence shown here is derived from an EMBL/GenBank/DDBJ whole genome shotgun (WGS) entry which is preliminary data.</text>
</comment>